<dbReference type="Pfam" id="PF23731">
    <property type="entry name" value="ARM_ECM29_C"/>
    <property type="match status" value="1"/>
</dbReference>
<dbReference type="PANTHER" id="PTHR23346:SF19">
    <property type="entry name" value="PROTEASOME ADAPTER AND SCAFFOLD PROTEIN ECM29"/>
    <property type="match status" value="1"/>
</dbReference>
<evidence type="ECO:0000259" key="6">
    <source>
        <dbReference type="Pfam" id="PF13001"/>
    </source>
</evidence>
<dbReference type="InterPro" id="IPR024372">
    <property type="entry name" value="Ecm29_N"/>
</dbReference>
<dbReference type="Gene3D" id="1.25.10.10">
    <property type="entry name" value="Leucine-rich Repeat Variant"/>
    <property type="match status" value="3"/>
</dbReference>
<dbReference type="InterPro" id="IPR016024">
    <property type="entry name" value="ARM-type_fold"/>
</dbReference>
<accession>A0A7G3AVK7</accession>
<dbReference type="Pfam" id="PF23702">
    <property type="entry name" value="ARM_ECM29"/>
    <property type="match status" value="1"/>
</dbReference>
<evidence type="ECO:0000313" key="9">
    <source>
        <dbReference type="EMBL" id="MBC1175948.1"/>
    </source>
</evidence>
<dbReference type="InterPro" id="IPR021133">
    <property type="entry name" value="HEAT_type_2"/>
</dbReference>
<dbReference type="InterPro" id="IPR055443">
    <property type="entry name" value="HEAT_ECM29"/>
</dbReference>
<dbReference type="SUPFAM" id="SSF48371">
    <property type="entry name" value="ARM repeat"/>
    <property type="match status" value="2"/>
</dbReference>
<dbReference type="InterPro" id="IPR011989">
    <property type="entry name" value="ARM-like"/>
</dbReference>
<dbReference type="VEuPathDB" id="VectorBase:LLONM1_006131"/>
<keyword evidence="3" id="KW-0677">Repeat</keyword>
<keyword evidence="2" id="KW-0963">Cytoplasm</keyword>
<dbReference type="GO" id="GO:0005737">
    <property type="term" value="C:cytoplasm"/>
    <property type="evidence" value="ECO:0007669"/>
    <property type="project" value="UniProtKB-SubCell"/>
</dbReference>
<protein>
    <submittedName>
        <fullName evidence="9">Putative proteasome-associated protein ecm29</fullName>
    </submittedName>
</protein>
<keyword evidence="4 9" id="KW-0647">Proteasome</keyword>
<dbReference type="GO" id="GO:0043248">
    <property type="term" value="P:proteasome assembly"/>
    <property type="evidence" value="ECO:0007669"/>
    <property type="project" value="InterPro"/>
</dbReference>
<dbReference type="PROSITE" id="PS50077">
    <property type="entry name" value="HEAT_REPEAT"/>
    <property type="match status" value="1"/>
</dbReference>
<dbReference type="GO" id="GO:0036503">
    <property type="term" value="P:ERAD pathway"/>
    <property type="evidence" value="ECO:0007669"/>
    <property type="project" value="TreeGrafter"/>
</dbReference>
<evidence type="ECO:0000259" key="7">
    <source>
        <dbReference type="Pfam" id="PF23702"/>
    </source>
</evidence>
<dbReference type="Pfam" id="PF13001">
    <property type="entry name" value="ECM29_N"/>
    <property type="match status" value="1"/>
</dbReference>
<sequence length="1819" mass="203491">MSLNPSNNDEIVLLERVLLRLACADTDEQLQAAVSKFLAPVLLKIVSPEESVRLKVMEVLTHINKRLKTRPMIQIPVQDILNQYINTESSFAMNFAIIYITMGFPRLSTELKTQLTPELLVALAGKPDVHQDKILSLIVPLLGDIKLSEDSEAKKRILRLLEQNSVKMQLISYLQDVLLFPYGVTQESEMPAGMSAYTFRRISGNQWRTEELERYKTGLVKFLSSDLLKPEDVVVPLIVASADTRFSVATPAIAELSKICISIDWTDGSLSAPLYSLFSGNGVKIPDKKSSPCNVRVRQKLLQYLLKCRGRGIDTIKGIQVIFEALFGEQTNQRCKVLALQFSENLIKDGNPELIRKVSKVIATGIGKVVNASPPEPIDVQNAAYSAMSILVCVCPEIVRKDLQLVVTYFTTLDKAQSEIQASLREALISMAPAFSWSHETTTDTSDQGNHNLLLALIAQHSESQSTIVQSVCVVFLTTCFPPQQVTARYLLLLIAGSKPSLRESIFTHLYGSPKKDNIDYGRLKCFNVKDIPENSVIMPQFNEMAIYCSEMATKRQENVKQRFVTGKNVLPFDLDTFIEVLDYLRICLWTSSGYTSVPCLNFNAQPMRSFILANFEDSSGIRKYISLIRQLVSVQRGYTTLCCLFDLLHAAPDILCKESEKLMPLLATSLKDVTEDTRTIVGQLYGILIAYNIQDQTEFSEEIQNLLNTSNKSLEGQHGSLLAASYGIYNRINYEKELNSKKKEDILEWKILKTSVEVLTKALSDSHPMIISASVRGLSFIGCVTELPIVDMGSDDSKESLLGILIGILKSNSVKQKLREEVCTCLSNLSHGDPKFFSQKILQEFLKLNKLTKDPALHIAIGQAIGSILGRQSVDVFQQDGDMKMDTDTCEDEELLKWLLKELYSLVKELHPSSRQALSIWLLATVKAGSRGNTVQENREILQMIFTELLSENNELVQDVASRGLGVIFSLSNKMDQKDLANELLLQLTGGQRKMMQVTGESKIFEEGVLGKTPTGENITTYRELCSLASDLNKPDLIYQFMQLANHNATWNSKLGAAFGLKSIAGLAKEDMEPFLGKIVPRLFRYKYDPTPKIQNSMVSIWNSLVSNPKEIVEQFYWEILQEVTTHLTNHEWRTRMSCCLAVRDLIKLPGYLKLRNGDTDTETELVELWNQLFRVMDDIHEGTRLAAEGTATVLSKSCIVACSPGHGKSGIRVVKSILPLFLEKGITNVVPEVRKISIRTLSDIIDSAGDSIAPHLVLLIPCLLQATGEVEIEKLSYMSTRFGNQSEVQEVVDTMRAEVAKQHHTMVAIGKCIRFITTDILEKVTPGIVDLIKTSVNLGTKVACAHFICQISVRLGKDMTPISSKYLSACYYGVSDRNPTVRKYFASAIGHLSGILRESSLVKLFTKLTDFYNDRQSYKCQAVPAILQSINKRYPDTLKDYGGQALPLIFFAMHDETDQAASEVWKDLWNDVSPGESGIRMHLDNIMPNLLKFLEDSSWTLKSQSGNAIKTLAKQLGKSLGGAEREILIKALVTALAGRTFQGKEKLLNALENLCEHLESTTGELETLVVDAVMRECRKEEPVYRTHSLKALGNILDALKIDRFEEVYNMVWNILEHTSIIGDEDTVGGVVSAEERNKALQVNIALKESVCEILGKAWPVNSAETQQKYQVMFAQKCVECLNRNTRPVQVSLLAALGRFVERLKILESPTVSVESPMECDKAVKKAKVESNAETTETICKIVLRCIGQVAEIPHTGLKKESLNILLIMINRLKKINDTIVLLMIKEHFAGTIDFFRRDNSPEIKCRVKDIEEKLRDV</sequence>
<dbReference type="GO" id="GO:0005634">
    <property type="term" value="C:nucleus"/>
    <property type="evidence" value="ECO:0007669"/>
    <property type="project" value="TreeGrafter"/>
</dbReference>
<organism evidence="9">
    <name type="scientific">Lutzomyia longipalpis</name>
    <name type="common">Sand fly</name>
    <dbReference type="NCBI Taxonomy" id="7200"/>
    <lineage>
        <taxon>Eukaryota</taxon>
        <taxon>Metazoa</taxon>
        <taxon>Ecdysozoa</taxon>
        <taxon>Arthropoda</taxon>
        <taxon>Hexapoda</taxon>
        <taxon>Insecta</taxon>
        <taxon>Pterygota</taxon>
        <taxon>Neoptera</taxon>
        <taxon>Endopterygota</taxon>
        <taxon>Diptera</taxon>
        <taxon>Nematocera</taxon>
        <taxon>Psychodoidea</taxon>
        <taxon>Psychodidae</taxon>
        <taxon>Lutzomyia</taxon>
        <taxon>Lutzomyia</taxon>
    </lineage>
</organism>
<dbReference type="EMBL" id="GITU01007245">
    <property type="protein sequence ID" value="MBC1175948.1"/>
    <property type="molecule type" value="Transcribed_RNA"/>
</dbReference>
<feature type="domain" description="Proteasome adapter and scaffold protein ECM29 HEAT-repeat" evidence="8">
    <location>
        <begin position="1254"/>
        <end position="1414"/>
    </location>
</feature>
<dbReference type="InterPro" id="IPR055444">
    <property type="entry name" value="ARM_ECM29"/>
</dbReference>
<dbReference type="GO" id="GO:0060090">
    <property type="term" value="F:molecular adaptor activity"/>
    <property type="evidence" value="ECO:0007669"/>
    <property type="project" value="InterPro"/>
</dbReference>
<dbReference type="GO" id="GO:0000502">
    <property type="term" value="C:proteasome complex"/>
    <property type="evidence" value="ECO:0007669"/>
    <property type="project" value="UniProtKB-KW"/>
</dbReference>
<feature type="domain" description="ECM29 ARM-like repeats" evidence="7">
    <location>
        <begin position="617"/>
        <end position="777"/>
    </location>
</feature>
<evidence type="ECO:0000256" key="1">
    <source>
        <dbReference type="ARBA" id="ARBA00004496"/>
    </source>
</evidence>
<evidence type="ECO:0000256" key="3">
    <source>
        <dbReference type="ARBA" id="ARBA00022737"/>
    </source>
</evidence>
<evidence type="ECO:0000259" key="8">
    <source>
        <dbReference type="Pfam" id="PF24492"/>
    </source>
</evidence>
<comment type="subcellular location">
    <subcellularLocation>
        <location evidence="1">Cytoplasm</location>
    </subcellularLocation>
</comment>
<name>A0A7G3AVK7_LUTLO</name>
<dbReference type="PANTHER" id="PTHR23346">
    <property type="entry name" value="TRANSLATIONAL ACTIVATOR GCN1-RELATED"/>
    <property type="match status" value="1"/>
</dbReference>
<evidence type="ECO:0000256" key="2">
    <source>
        <dbReference type="ARBA" id="ARBA00022490"/>
    </source>
</evidence>
<evidence type="ECO:0000256" key="4">
    <source>
        <dbReference type="ARBA" id="ARBA00022942"/>
    </source>
</evidence>
<feature type="repeat" description="HEAT" evidence="5">
    <location>
        <begin position="1488"/>
        <end position="1521"/>
    </location>
</feature>
<feature type="domain" description="Proteasome component Ecm29 N-terminal" evidence="6">
    <location>
        <begin position="14"/>
        <end position="494"/>
    </location>
</feature>
<dbReference type="Pfam" id="PF24492">
    <property type="entry name" value="HEAT_ECM29"/>
    <property type="match status" value="1"/>
</dbReference>
<evidence type="ECO:0000256" key="5">
    <source>
        <dbReference type="PROSITE-ProRule" id="PRU00103"/>
    </source>
</evidence>
<proteinExistence type="predicted"/>
<reference evidence="9" key="1">
    <citation type="journal article" date="2020" name="BMC">
        <title>Leishmania infection induces a limited differential gene expression in the sand fly midgut.</title>
        <authorList>
            <person name="Coutinho-Abreu I.V."/>
            <person name="Serafim T.D."/>
            <person name="Meneses C."/>
            <person name="Kamhawi S."/>
            <person name="Oliveira F."/>
            <person name="Valenzuela J.G."/>
        </authorList>
    </citation>
    <scope>NUCLEOTIDE SEQUENCE</scope>
    <source>
        <strain evidence="9">Jacobina</strain>
        <tissue evidence="9">Midgut</tissue>
    </source>
</reference>